<organism evidence="1">
    <name type="scientific">Myoviridae sp. ctGRa7</name>
    <dbReference type="NCBI Taxonomy" id="2826633"/>
    <lineage>
        <taxon>Viruses</taxon>
        <taxon>Duplodnaviria</taxon>
        <taxon>Heunggongvirae</taxon>
        <taxon>Uroviricota</taxon>
        <taxon>Caudoviricetes</taxon>
    </lineage>
</organism>
<protein>
    <submittedName>
        <fullName evidence="1">Tail protein</fullName>
    </submittedName>
</protein>
<proteinExistence type="predicted"/>
<accession>A0A8S5N016</accession>
<reference evidence="1" key="1">
    <citation type="journal article" date="2021" name="Proc. Natl. Acad. Sci. U.S.A.">
        <title>A Catalog of Tens of Thousands of Viruses from Human Metagenomes Reveals Hidden Associations with Chronic Diseases.</title>
        <authorList>
            <person name="Tisza M.J."/>
            <person name="Buck C.B."/>
        </authorList>
    </citation>
    <scope>NUCLEOTIDE SEQUENCE</scope>
    <source>
        <strain evidence="1">CtGRa7</strain>
    </source>
</reference>
<dbReference type="InterPro" id="IPR006521">
    <property type="entry name" value="Tail_protein_I"/>
</dbReference>
<evidence type="ECO:0000313" key="1">
    <source>
        <dbReference type="EMBL" id="DAD87788.1"/>
    </source>
</evidence>
<sequence length="583" mass="66153">MALALDSARDDIVYFRRQWFPELCEAGLVPDFGAGRGLVRHPKETAEQFRARVVNAWRWHQLGGRTGGLPEILRFYGFETVRIDNMRQWQPGRWAEFQIGLATPATQAEQQALLADLDTLLWLVNEYKPARSVPARVYTDTYNVPPLIWSRGFWSGDYWSRFSGTAWPGEEGGDDLVVSFGMAHRVMSDPYLTGGWLAALCHTQTYAFRIPYVDRFIWSRSAWSDSILRNHGFVCGQLLSVHWCDLLYESSAWCGPWPPRPWAVNIRWDRRLPAWSMFAQAWSRSQLMYADRPADGGWGDINATWSVPLVTVIGRPPRWGAFAWSEQEPALRHIRVDERRRDVRGLSTLLFRPEPGMGHAAGVAALRAFHVPYHDRAVWSRTRWSDVFPRSHGFVMRQDMASFAGQAVYAPAAWSGPWPARPWGVVVGYDRPREDWAMVSQAWSRSQLMYADRPADGGWGDINATWSVPLVTVSGRPSRWGAFAWSEQEPALRHIRVDEQYRDVRGLSAAPFWPDTGMGMAVMEAAGAGHVVYADRHAWSRSAWSDAFPGNRGFAGSQCMAQLTGELFTRPWGMSITAIQGEE</sequence>
<dbReference type="EMBL" id="BK015027">
    <property type="protein sequence ID" value="DAD87788.1"/>
    <property type="molecule type" value="Genomic_DNA"/>
</dbReference>
<name>A0A8S5N016_9CAUD</name>
<dbReference type="Pfam" id="PF09684">
    <property type="entry name" value="Tail_P2_I"/>
    <property type="match status" value="1"/>
</dbReference>